<reference evidence="1" key="1">
    <citation type="submission" date="2019-03" db="EMBL/GenBank/DDBJ databases">
        <title>Single cell metagenomics reveals metabolic interactions within the superorganism composed of flagellate Streblomastix strix and complex community of Bacteroidetes bacteria on its surface.</title>
        <authorList>
            <person name="Treitli S.C."/>
            <person name="Kolisko M."/>
            <person name="Husnik F."/>
            <person name="Keeling P."/>
            <person name="Hampl V."/>
        </authorList>
    </citation>
    <scope>NUCLEOTIDE SEQUENCE</scope>
    <source>
        <strain evidence="1">STM</strain>
    </source>
</reference>
<gene>
    <name evidence="1" type="ORF">EZS27_017086</name>
</gene>
<name>A0A5J4RP25_9ZZZZ</name>
<accession>A0A5J4RP25</accession>
<evidence type="ECO:0000313" key="1">
    <source>
        <dbReference type="EMBL" id="KAA6334621.1"/>
    </source>
</evidence>
<protein>
    <submittedName>
        <fullName evidence="1">Uncharacterized protein</fullName>
    </submittedName>
</protein>
<sequence length="64" mass="7656">MGTLTVATRSNGELHEYYLKKVSERKNKMSVLNAVRAKLVRWMFAVIQNNKFHEKDYQKHLYKL</sequence>
<organism evidence="1">
    <name type="scientific">termite gut metagenome</name>
    <dbReference type="NCBI Taxonomy" id="433724"/>
    <lineage>
        <taxon>unclassified sequences</taxon>
        <taxon>metagenomes</taxon>
        <taxon>organismal metagenomes</taxon>
    </lineage>
</organism>
<comment type="caution">
    <text evidence="1">The sequence shown here is derived from an EMBL/GenBank/DDBJ whole genome shotgun (WGS) entry which is preliminary data.</text>
</comment>
<dbReference type="EMBL" id="SNRY01000978">
    <property type="protein sequence ID" value="KAA6334621.1"/>
    <property type="molecule type" value="Genomic_DNA"/>
</dbReference>
<proteinExistence type="predicted"/>
<dbReference type="AlphaFoldDB" id="A0A5J4RP25"/>